<dbReference type="AlphaFoldDB" id="A0ABD3X358"/>
<dbReference type="InterPro" id="IPR000742">
    <property type="entry name" value="EGF"/>
</dbReference>
<feature type="domain" description="EGF-like" evidence="4">
    <location>
        <begin position="287"/>
        <end position="332"/>
    </location>
</feature>
<dbReference type="EMBL" id="JBJQND010000004">
    <property type="protein sequence ID" value="KAL3879933.1"/>
    <property type="molecule type" value="Genomic_DNA"/>
</dbReference>
<dbReference type="InterPro" id="IPR000421">
    <property type="entry name" value="FA58C"/>
</dbReference>
<evidence type="ECO:0000313" key="6">
    <source>
        <dbReference type="Proteomes" id="UP001634394"/>
    </source>
</evidence>
<keyword evidence="3" id="KW-1133">Transmembrane helix</keyword>
<accession>A0ABD3X358</accession>
<organism evidence="5 6">
    <name type="scientific">Sinanodonta woodiana</name>
    <name type="common">Chinese pond mussel</name>
    <name type="synonym">Anodonta woodiana</name>
    <dbReference type="NCBI Taxonomy" id="1069815"/>
    <lineage>
        <taxon>Eukaryota</taxon>
        <taxon>Metazoa</taxon>
        <taxon>Spiralia</taxon>
        <taxon>Lophotrochozoa</taxon>
        <taxon>Mollusca</taxon>
        <taxon>Bivalvia</taxon>
        <taxon>Autobranchia</taxon>
        <taxon>Heteroconchia</taxon>
        <taxon>Palaeoheterodonta</taxon>
        <taxon>Unionida</taxon>
        <taxon>Unionoidea</taxon>
        <taxon>Unionidae</taxon>
        <taxon>Unioninae</taxon>
        <taxon>Sinanodonta</taxon>
    </lineage>
</organism>
<keyword evidence="2" id="KW-0175">Coiled coil</keyword>
<feature type="domain" description="EGF-like" evidence="4">
    <location>
        <begin position="155"/>
        <end position="191"/>
    </location>
</feature>
<dbReference type="SMART" id="SM00181">
    <property type="entry name" value="EGF"/>
    <property type="match status" value="5"/>
</dbReference>
<feature type="coiled-coil region" evidence="2">
    <location>
        <begin position="521"/>
        <end position="548"/>
    </location>
</feature>
<keyword evidence="6" id="KW-1185">Reference proteome</keyword>
<sequence length="586" mass="64112">MLNFALHKSAKQSTTLTYNGFNWTADKAVDGNNNGSDPDNSKTCSATEVVFMNHTWEVDLGVDILVTKITVYGRSDRASVQLDNVRLCLGNNSGSWKYGREVRSDPSNSTNNIKYVFRAHNAIARFISVMRKGYHLTICDVTVEGECIRRTYGSGCNETCGNCYKGDTSCSLTDGRCMEGCEAGWRGDTCKLKCEEGTYGFNCNETCGNCLNGNNSCSMVSGQCSDGCQTGWRGETCKSECDEGTYSFNCNETCGNCLNGNNSCSMVSGQCSDGCRTGWRGETCKSECEEGTYGFNCNETCGYCLNGNNSCSMVSGKCSDGCQTGWRGETCKSEGTYGINCNETCGNCLNGNNSCSMVSGQCSDGCQTGWRVKTCKSEISETVTSGDIGSNTNAVVGSVIAAVGVSICGMLIIIIIVKNRKKNNSETTTDNVTPATHYVNVVFGNPAAAFKMTVLSRAEQENTFSEIGEASLKKGMQPDIRSHNVYEDTRDVTESTEASAYSTNIYENLIYEQDMNTNEIRSNHIETLKELECALKSIEEEKSVLLNRKEKVLCKERERSRANKLRDMRKETDYIHLGTNTDYNYG</sequence>
<dbReference type="Proteomes" id="UP001634394">
    <property type="component" value="Unassembled WGS sequence"/>
</dbReference>
<feature type="domain" description="EGF-like" evidence="4">
    <location>
        <begin position="340"/>
        <end position="376"/>
    </location>
</feature>
<name>A0ABD3X358_SINWO</name>
<evidence type="ECO:0000259" key="4">
    <source>
        <dbReference type="SMART" id="SM00181"/>
    </source>
</evidence>
<evidence type="ECO:0000313" key="5">
    <source>
        <dbReference type="EMBL" id="KAL3879933.1"/>
    </source>
</evidence>
<dbReference type="Gene3D" id="2.60.120.260">
    <property type="entry name" value="Galactose-binding domain-like"/>
    <property type="match status" value="1"/>
</dbReference>
<keyword evidence="3" id="KW-0812">Transmembrane</keyword>
<keyword evidence="3" id="KW-0472">Membrane</keyword>
<feature type="non-terminal residue" evidence="5">
    <location>
        <position position="586"/>
    </location>
</feature>
<gene>
    <name evidence="5" type="ORF">ACJMK2_032209</name>
</gene>
<feature type="domain" description="EGF-like" evidence="4">
    <location>
        <begin position="240"/>
        <end position="285"/>
    </location>
</feature>
<evidence type="ECO:0000256" key="3">
    <source>
        <dbReference type="SAM" id="Phobius"/>
    </source>
</evidence>
<dbReference type="Pfam" id="PF00754">
    <property type="entry name" value="F5_F8_type_C"/>
    <property type="match status" value="1"/>
</dbReference>
<feature type="transmembrane region" description="Helical" evidence="3">
    <location>
        <begin position="394"/>
        <end position="417"/>
    </location>
</feature>
<reference evidence="5 6" key="1">
    <citation type="submission" date="2024-11" db="EMBL/GenBank/DDBJ databases">
        <title>Chromosome-level genome assembly of the freshwater bivalve Anodonta woodiana.</title>
        <authorList>
            <person name="Chen X."/>
        </authorList>
    </citation>
    <scope>NUCLEOTIDE SEQUENCE [LARGE SCALE GENOMIC DNA]</scope>
    <source>
        <strain evidence="5">MN2024</strain>
        <tissue evidence="5">Gills</tissue>
    </source>
</reference>
<dbReference type="PANTHER" id="PTHR24043:SF8">
    <property type="entry name" value="EGF-LIKE DOMAIN-CONTAINING PROTEIN"/>
    <property type="match status" value="1"/>
</dbReference>
<evidence type="ECO:0000256" key="2">
    <source>
        <dbReference type="SAM" id="Coils"/>
    </source>
</evidence>
<protein>
    <recommendedName>
        <fullName evidence="4">EGF-like domain-containing protein</fullName>
    </recommendedName>
</protein>
<dbReference type="InterPro" id="IPR008979">
    <property type="entry name" value="Galactose-bd-like_sf"/>
</dbReference>
<feature type="domain" description="EGF-like" evidence="4">
    <location>
        <begin position="202"/>
        <end position="238"/>
    </location>
</feature>
<evidence type="ECO:0000256" key="1">
    <source>
        <dbReference type="ARBA" id="ARBA00022536"/>
    </source>
</evidence>
<dbReference type="PANTHER" id="PTHR24043">
    <property type="entry name" value="SCAVENGER RECEPTOR CLASS F"/>
    <property type="match status" value="1"/>
</dbReference>
<proteinExistence type="predicted"/>
<dbReference type="Gene3D" id="2.170.300.10">
    <property type="entry name" value="Tie2 ligand-binding domain superfamily"/>
    <property type="match status" value="1"/>
</dbReference>
<dbReference type="SUPFAM" id="SSF49785">
    <property type="entry name" value="Galactose-binding domain-like"/>
    <property type="match status" value="1"/>
</dbReference>
<dbReference type="InterPro" id="IPR042635">
    <property type="entry name" value="MEGF10/SREC1/2-like"/>
</dbReference>
<comment type="caution">
    <text evidence="5">The sequence shown here is derived from an EMBL/GenBank/DDBJ whole genome shotgun (WGS) entry which is preliminary data.</text>
</comment>
<keyword evidence="1" id="KW-0245">EGF-like domain</keyword>